<dbReference type="GO" id="GO:0005484">
    <property type="term" value="F:SNAP receptor activity"/>
    <property type="evidence" value="ECO:0007669"/>
    <property type="project" value="InterPro"/>
</dbReference>
<keyword evidence="11 17" id="KW-0472">Membrane</keyword>
<protein>
    <submittedName>
        <fullName evidence="20">EOG090X0HBC</fullName>
    </submittedName>
</protein>
<dbReference type="InterPro" id="IPR042855">
    <property type="entry name" value="V_SNARE_CC"/>
</dbReference>
<dbReference type="InterPro" id="IPR044565">
    <property type="entry name" value="Sec22"/>
</dbReference>
<dbReference type="SUPFAM" id="SSF50978">
    <property type="entry name" value="WD40 repeat-like"/>
    <property type="match status" value="1"/>
</dbReference>
<keyword evidence="8 17" id="KW-1133">Transmembrane helix</keyword>
<evidence type="ECO:0000256" key="1">
    <source>
        <dbReference type="ARBA" id="ARBA00004163"/>
    </source>
</evidence>
<keyword evidence="10 15" id="KW-0175">Coiled coil</keyword>
<dbReference type="Pfam" id="PF00957">
    <property type="entry name" value="Synaptobrevin"/>
    <property type="match status" value="1"/>
</dbReference>
<evidence type="ECO:0000256" key="12">
    <source>
        <dbReference type="ARBA" id="ARBA00024173"/>
    </source>
</evidence>
<dbReference type="SMART" id="SM00320">
    <property type="entry name" value="WD40"/>
    <property type="match status" value="2"/>
</dbReference>
<dbReference type="Pfam" id="PF13774">
    <property type="entry name" value="Longin"/>
    <property type="match status" value="1"/>
</dbReference>
<dbReference type="SUPFAM" id="SSF64356">
    <property type="entry name" value="SNARE-like"/>
    <property type="match status" value="1"/>
</dbReference>
<dbReference type="PROSITE" id="PS50082">
    <property type="entry name" value="WD_REPEATS_2"/>
    <property type="match status" value="1"/>
</dbReference>
<dbReference type="AlphaFoldDB" id="A0A4Y7M617"/>
<comment type="function">
    <text evidence="12">SNARE involved in targeting and fusion of ER-derived transport vesicles with the Golgi complex as well as Golgi-derived retrograde transport vesicles with the ER.</text>
</comment>
<dbReference type="GO" id="GO:0015031">
    <property type="term" value="P:protein transport"/>
    <property type="evidence" value="ECO:0007669"/>
    <property type="project" value="UniProtKB-KW"/>
</dbReference>
<evidence type="ECO:0000259" key="18">
    <source>
        <dbReference type="PROSITE" id="PS50859"/>
    </source>
</evidence>
<dbReference type="InterPro" id="IPR036322">
    <property type="entry name" value="WD40_repeat_dom_sf"/>
</dbReference>
<dbReference type="FunFam" id="3.30.450.50:FF:000004">
    <property type="entry name" value="vesicle-trafficking protein SEC22b"/>
    <property type="match status" value="1"/>
</dbReference>
<dbReference type="SUPFAM" id="SSF58038">
    <property type="entry name" value="SNARE fusion complex"/>
    <property type="match status" value="1"/>
</dbReference>
<keyword evidence="4" id="KW-0813">Transport</keyword>
<evidence type="ECO:0000256" key="15">
    <source>
        <dbReference type="PROSITE-ProRule" id="PRU00290"/>
    </source>
</evidence>
<evidence type="ECO:0000256" key="16">
    <source>
        <dbReference type="SAM" id="MobiDB-lite"/>
    </source>
</evidence>
<dbReference type="PROSITE" id="PS50892">
    <property type="entry name" value="V_SNARE"/>
    <property type="match status" value="1"/>
</dbReference>
<evidence type="ECO:0000256" key="11">
    <source>
        <dbReference type="ARBA" id="ARBA00023136"/>
    </source>
</evidence>
<dbReference type="InterPro" id="IPR011012">
    <property type="entry name" value="Longin-like_dom_sf"/>
</dbReference>
<name>A0A4Y7M617_9CRUS</name>
<keyword evidence="5 17" id="KW-0812">Transmembrane</keyword>
<organism evidence="20">
    <name type="scientific">Daphnia dolichocephala</name>
    <dbReference type="NCBI Taxonomy" id="2282166"/>
    <lineage>
        <taxon>Eukaryota</taxon>
        <taxon>Metazoa</taxon>
        <taxon>Ecdysozoa</taxon>
        <taxon>Arthropoda</taxon>
        <taxon>Crustacea</taxon>
        <taxon>Branchiopoda</taxon>
        <taxon>Diplostraca</taxon>
        <taxon>Cladocera</taxon>
        <taxon>Anomopoda</taxon>
        <taxon>Daphniidae</taxon>
        <taxon>Daphnia</taxon>
    </lineage>
</organism>
<proteinExistence type="evidence at transcript level"/>
<evidence type="ECO:0000256" key="10">
    <source>
        <dbReference type="ARBA" id="ARBA00023054"/>
    </source>
</evidence>
<feature type="transmembrane region" description="Helical" evidence="17">
    <location>
        <begin position="192"/>
        <end position="213"/>
    </location>
</feature>
<dbReference type="CDD" id="cd15866">
    <property type="entry name" value="R-SNARE_SEC22"/>
    <property type="match status" value="1"/>
</dbReference>
<evidence type="ECO:0000256" key="4">
    <source>
        <dbReference type="ARBA" id="ARBA00022448"/>
    </source>
</evidence>
<keyword evidence="7" id="KW-0653">Protein transport</keyword>
<accession>A0A4Y7M617</accession>
<reference evidence="20" key="1">
    <citation type="submission" date="2018-08" db="EMBL/GenBank/DDBJ databases">
        <authorList>
            <person name="Cornetti L."/>
        </authorList>
    </citation>
    <scope>NUCLEOTIDE SEQUENCE</scope>
    <source>
        <strain evidence="20">ZA-DOLI</strain>
    </source>
</reference>
<evidence type="ECO:0000313" key="20">
    <source>
        <dbReference type="EMBL" id="SVE75482.1"/>
    </source>
</evidence>
<feature type="domain" description="V-SNARE coiled-coil homology" evidence="19">
    <location>
        <begin position="134"/>
        <end position="194"/>
    </location>
</feature>
<feature type="region of interest" description="Disordered" evidence="16">
    <location>
        <begin position="292"/>
        <end position="346"/>
    </location>
</feature>
<evidence type="ECO:0000256" key="14">
    <source>
        <dbReference type="PROSITE-ProRule" id="PRU00221"/>
    </source>
</evidence>
<comment type="similarity">
    <text evidence="3">Belongs to the synaptobrevin family.</text>
</comment>
<evidence type="ECO:0000256" key="8">
    <source>
        <dbReference type="ARBA" id="ARBA00022989"/>
    </source>
</evidence>
<comment type="subcellular location">
    <subcellularLocation>
        <location evidence="1">Endoplasmic reticulum membrane</location>
        <topology evidence="1">Single-pass type IV membrane protein</topology>
    </subcellularLocation>
    <subcellularLocation>
        <location evidence="13">Golgi apparatus</location>
        <location evidence="13">cis-Golgi network membrane</location>
    </subcellularLocation>
    <subcellularLocation>
        <location evidence="2">Melanosome</location>
    </subcellularLocation>
</comment>
<evidence type="ECO:0000256" key="13">
    <source>
        <dbReference type="ARBA" id="ARBA00024188"/>
    </source>
</evidence>
<dbReference type="InterPro" id="IPR015943">
    <property type="entry name" value="WD40/YVTN_repeat-like_dom_sf"/>
</dbReference>
<keyword evidence="14" id="KW-0853">WD repeat</keyword>
<feature type="repeat" description="WD" evidence="14">
    <location>
        <begin position="721"/>
        <end position="763"/>
    </location>
</feature>
<feature type="domain" description="Longin" evidence="18">
    <location>
        <begin position="6"/>
        <end position="119"/>
    </location>
</feature>
<evidence type="ECO:0000256" key="6">
    <source>
        <dbReference type="ARBA" id="ARBA00022824"/>
    </source>
</evidence>
<evidence type="ECO:0000256" key="9">
    <source>
        <dbReference type="ARBA" id="ARBA00023034"/>
    </source>
</evidence>
<dbReference type="SMART" id="SM01270">
    <property type="entry name" value="Longin"/>
    <property type="match status" value="1"/>
</dbReference>
<dbReference type="InterPro" id="IPR001680">
    <property type="entry name" value="WD40_rpt"/>
</dbReference>
<feature type="compositionally biased region" description="Basic and acidic residues" evidence="16">
    <location>
        <begin position="333"/>
        <end position="342"/>
    </location>
</feature>
<evidence type="ECO:0000256" key="2">
    <source>
        <dbReference type="ARBA" id="ARBA00004223"/>
    </source>
</evidence>
<evidence type="ECO:0000256" key="7">
    <source>
        <dbReference type="ARBA" id="ARBA00022927"/>
    </source>
</evidence>
<evidence type="ECO:0000259" key="19">
    <source>
        <dbReference type="PROSITE" id="PS50892"/>
    </source>
</evidence>
<evidence type="ECO:0000256" key="5">
    <source>
        <dbReference type="ARBA" id="ARBA00022692"/>
    </source>
</evidence>
<dbReference type="Gene3D" id="1.20.5.110">
    <property type="match status" value="1"/>
</dbReference>
<dbReference type="CDD" id="cd14824">
    <property type="entry name" value="Longin"/>
    <property type="match status" value="1"/>
</dbReference>
<dbReference type="GO" id="GO:0005794">
    <property type="term" value="C:Golgi apparatus"/>
    <property type="evidence" value="ECO:0007669"/>
    <property type="project" value="UniProtKB-SubCell"/>
</dbReference>
<dbReference type="EMBL" id="LR005863">
    <property type="protein sequence ID" value="SVE75482.1"/>
    <property type="molecule type" value="mRNA"/>
</dbReference>
<dbReference type="PROSITE" id="PS50859">
    <property type="entry name" value="LONGIN"/>
    <property type="match status" value="1"/>
</dbReference>
<dbReference type="GO" id="GO:0005789">
    <property type="term" value="C:endoplasmic reticulum membrane"/>
    <property type="evidence" value="ECO:0007669"/>
    <property type="project" value="UniProtKB-SubCell"/>
</dbReference>
<evidence type="ECO:0000256" key="3">
    <source>
        <dbReference type="ARBA" id="ARBA00008025"/>
    </source>
</evidence>
<dbReference type="InterPro" id="IPR010908">
    <property type="entry name" value="Longin_dom"/>
</dbReference>
<dbReference type="PROSITE" id="PS50294">
    <property type="entry name" value="WD_REPEATS_REGION"/>
    <property type="match status" value="1"/>
</dbReference>
<dbReference type="Gene3D" id="2.130.10.10">
    <property type="entry name" value="YVTN repeat-like/Quinoprotein amine dehydrogenase"/>
    <property type="match status" value="1"/>
</dbReference>
<evidence type="ECO:0000256" key="17">
    <source>
        <dbReference type="SAM" id="Phobius"/>
    </source>
</evidence>
<gene>
    <name evidence="20" type="primary">EOG090X0HBC</name>
</gene>
<dbReference type="PANTHER" id="PTHR45837">
    <property type="entry name" value="VESICLE-TRAFFICKING PROTEIN SEC22B"/>
    <property type="match status" value="1"/>
</dbReference>
<dbReference type="GO" id="GO:0006890">
    <property type="term" value="P:retrograde vesicle-mediated transport, Golgi to endoplasmic reticulum"/>
    <property type="evidence" value="ECO:0007669"/>
    <property type="project" value="InterPro"/>
</dbReference>
<sequence>MLFMTWIARVGDGLPLAASIPEDEESGKGVLDFQNQAKMLFRKMNQQSPSKCTIETGSHFFHYLIHQDVCYLVLCEQSYSKKLAFSFLEDLAQEFSSLYGKKVQSVNRPYSFIEFDTYIQKARRSFMDSRTRRNLTAINTELQDVQRIMVRNIDDVLQRGSLLSDLDNKAQTLSLSSQRYKKDARNLNMQSMYAKIGAAAIVMLVFVLYFWVFNLHHKLLVNRIRAADAKQHETQGSKKPNDRRWEAQHYTWNVDDDEEIPGTVRIVLSAADPQRTKNQVVYIADIRPEADFGTSDADDTASEAYDGDRSVDTAAGQGGAAGNNTSGGPLDSSRSDHGAMTEREDDPLELLSGVKSLVKRKGAKGINHFSYCDRATQTTVPPIRSHAIQTEAPPRVCFTSLTNAWIIHDAYHQDLAAQQQKTQQQALINSAAEAVNKGGVPSTTSSSTAAVGSVPDASATTAAPPLAPTVVFQPTGETALSPAGVARLDSSAHVIERMLNQNTYDDIAQDFKYWEDAADEYREPEGTLMPLWRFTPPATLLRMFEENGSMRNAVPSHITAICWNPHYKDLFAIGLGSRDNMTAESGLVCVFSLKSPTHPERSVQLQAGVSSLDFHPEFWQLLAVGMHDGHVAVIDLTVRRDLETFSVSNLITYRSSAMRGKRTVPITQGELYPTELITLPFQGDNRLQDNSFADLALTVGTAQGQLWPVSNEGEILNWGPVNAHQGPVYTVQWNPFHHQVFITCGTDWLVKIWDQRESSTAFACMSSNGKVLIYDLNICLHKPLCSQRITPQRRAQPTILSFAPFHPVILVGDDK</sequence>
<dbReference type="Gene3D" id="3.30.450.50">
    <property type="entry name" value="Longin domain"/>
    <property type="match status" value="1"/>
</dbReference>
<keyword evidence="6" id="KW-0256">Endoplasmic reticulum</keyword>
<dbReference type="GO" id="GO:0006888">
    <property type="term" value="P:endoplasmic reticulum to Golgi vesicle-mediated transport"/>
    <property type="evidence" value="ECO:0007669"/>
    <property type="project" value="InterPro"/>
</dbReference>
<keyword evidence="9" id="KW-0333">Golgi apparatus</keyword>